<protein>
    <submittedName>
        <fullName evidence="1">Uncharacterized protein</fullName>
    </submittedName>
</protein>
<keyword evidence="2" id="KW-1185">Reference proteome</keyword>
<organism evidence="1 2">
    <name type="scientific">Desulfuromusa kysingii</name>
    <dbReference type="NCBI Taxonomy" id="37625"/>
    <lineage>
        <taxon>Bacteria</taxon>
        <taxon>Pseudomonadati</taxon>
        <taxon>Thermodesulfobacteriota</taxon>
        <taxon>Desulfuromonadia</taxon>
        <taxon>Desulfuromonadales</taxon>
        <taxon>Geopsychrobacteraceae</taxon>
        <taxon>Desulfuromusa</taxon>
    </lineage>
</organism>
<accession>A0A1H3WB18</accession>
<dbReference type="EMBL" id="FNQN01000001">
    <property type="protein sequence ID" value="SDZ83624.1"/>
    <property type="molecule type" value="Genomic_DNA"/>
</dbReference>
<dbReference type="AlphaFoldDB" id="A0A1H3WB18"/>
<evidence type="ECO:0000313" key="1">
    <source>
        <dbReference type="EMBL" id="SDZ83624.1"/>
    </source>
</evidence>
<dbReference type="STRING" id="37625.SAMN05660420_00545"/>
<gene>
    <name evidence="1" type="ORF">SAMN05660420_00545</name>
</gene>
<dbReference type="RefSeq" id="WP_092344442.1">
    <property type="nucleotide sequence ID" value="NZ_FNQN01000001.1"/>
</dbReference>
<dbReference type="Proteomes" id="UP000199409">
    <property type="component" value="Unassembled WGS sequence"/>
</dbReference>
<name>A0A1H3WB18_9BACT</name>
<reference evidence="1 2" key="1">
    <citation type="submission" date="2016-10" db="EMBL/GenBank/DDBJ databases">
        <authorList>
            <person name="de Groot N.N."/>
        </authorList>
    </citation>
    <scope>NUCLEOTIDE SEQUENCE [LARGE SCALE GENOMIC DNA]</scope>
    <source>
        <strain evidence="1 2">DSM 7343</strain>
    </source>
</reference>
<sequence length="89" mass="10392">MARMVENPDLAFRLARAIVSDIALYNQDKVSEGIKSDSIFELMNEELEEGREHFFTRVSPEMKNRDQLYERAIVDVMIKQAGKIESQIW</sequence>
<proteinExistence type="predicted"/>
<dbReference type="OrthoDB" id="5402300at2"/>
<evidence type="ECO:0000313" key="2">
    <source>
        <dbReference type="Proteomes" id="UP000199409"/>
    </source>
</evidence>